<proteinExistence type="predicted"/>
<dbReference type="InterPro" id="IPR056924">
    <property type="entry name" value="SH3_Tf2-1"/>
</dbReference>
<dbReference type="SUPFAM" id="SSF54160">
    <property type="entry name" value="Chromo domain-like"/>
    <property type="match status" value="1"/>
</dbReference>
<dbReference type="SUPFAM" id="SSF53098">
    <property type="entry name" value="Ribonuclease H-like"/>
    <property type="match status" value="1"/>
</dbReference>
<dbReference type="GO" id="GO:0003676">
    <property type="term" value="F:nucleic acid binding"/>
    <property type="evidence" value="ECO:0007669"/>
    <property type="project" value="InterPro"/>
</dbReference>
<accession>A0A3Q0FA70</accession>
<evidence type="ECO:0000313" key="3">
    <source>
        <dbReference type="RefSeq" id="XP_022640511.1"/>
    </source>
</evidence>
<evidence type="ECO:0000259" key="1">
    <source>
        <dbReference type="Pfam" id="PF24626"/>
    </source>
</evidence>
<dbReference type="STRING" id="3916.A0A3Q0FA70"/>
<reference evidence="2" key="1">
    <citation type="journal article" date="2014" name="Nat. Commun.">
        <title>Genome sequence of mungbean and insights into evolution within Vigna species.</title>
        <authorList>
            <person name="Kang Y.J."/>
            <person name="Kim S.K."/>
            <person name="Kim M.Y."/>
            <person name="Lestari P."/>
            <person name="Kim K.H."/>
            <person name="Ha B.K."/>
            <person name="Jun T.H."/>
            <person name="Hwang W.J."/>
            <person name="Lee T."/>
            <person name="Lee J."/>
            <person name="Shim S."/>
            <person name="Yoon M.Y."/>
            <person name="Jang Y.E."/>
            <person name="Han K.S."/>
            <person name="Taeprayoon P."/>
            <person name="Yoon N."/>
            <person name="Somta P."/>
            <person name="Tanya P."/>
            <person name="Kim K.S."/>
            <person name="Gwag J.G."/>
            <person name="Moon J.K."/>
            <person name="Lee Y.H."/>
            <person name="Park B.S."/>
            <person name="Bombarely A."/>
            <person name="Doyle J.J."/>
            <person name="Jackson S.A."/>
            <person name="Schafleitner R."/>
            <person name="Srinives P."/>
            <person name="Varshney R.K."/>
            <person name="Lee S.H."/>
        </authorList>
    </citation>
    <scope>NUCLEOTIDE SEQUENCE [LARGE SCALE GENOMIC DNA]</scope>
    <source>
        <strain evidence="2">cv. VC1973A</strain>
    </source>
</reference>
<name>A0A3Q0FA70_VIGRR</name>
<protein>
    <submittedName>
        <fullName evidence="3">Uncharacterized protein LOC111242275</fullName>
    </submittedName>
</protein>
<reference evidence="3" key="2">
    <citation type="submission" date="2025-08" db="UniProtKB">
        <authorList>
            <consortium name="RefSeq"/>
        </authorList>
    </citation>
    <scope>IDENTIFICATION</scope>
    <source>
        <tissue evidence="3">Leaf</tissue>
    </source>
</reference>
<organism evidence="2 3">
    <name type="scientific">Vigna radiata var. radiata</name>
    <name type="common">Mung bean</name>
    <name type="synonym">Phaseolus aureus</name>
    <dbReference type="NCBI Taxonomy" id="3916"/>
    <lineage>
        <taxon>Eukaryota</taxon>
        <taxon>Viridiplantae</taxon>
        <taxon>Streptophyta</taxon>
        <taxon>Embryophyta</taxon>
        <taxon>Tracheophyta</taxon>
        <taxon>Spermatophyta</taxon>
        <taxon>Magnoliopsida</taxon>
        <taxon>eudicotyledons</taxon>
        <taxon>Gunneridae</taxon>
        <taxon>Pentapetalae</taxon>
        <taxon>rosids</taxon>
        <taxon>fabids</taxon>
        <taxon>Fabales</taxon>
        <taxon>Fabaceae</taxon>
        <taxon>Papilionoideae</taxon>
        <taxon>50 kb inversion clade</taxon>
        <taxon>NPAAA clade</taxon>
        <taxon>indigoferoid/millettioid clade</taxon>
        <taxon>Phaseoleae</taxon>
        <taxon>Vigna</taxon>
    </lineage>
</organism>
<evidence type="ECO:0000313" key="2">
    <source>
        <dbReference type="Proteomes" id="UP000087766"/>
    </source>
</evidence>
<gene>
    <name evidence="3" type="primary">LOC111242275</name>
</gene>
<dbReference type="AlphaFoldDB" id="A0A3Q0FA70"/>
<dbReference type="InterPro" id="IPR012337">
    <property type="entry name" value="RNaseH-like_sf"/>
</dbReference>
<dbReference type="RefSeq" id="XP_022640511.1">
    <property type="nucleotide sequence ID" value="XM_022784790.1"/>
</dbReference>
<dbReference type="KEGG" id="vra:111242275"/>
<dbReference type="OrthoDB" id="1427148at2759"/>
<dbReference type="Gene3D" id="3.30.420.10">
    <property type="entry name" value="Ribonuclease H-like superfamily/Ribonuclease H"/>
    <property type="match status" value="1"/>
</dbReference>
<dbReference type="PANTHER" id="PTHR45835:SF99">
    <property type="entry name" value="CHROMO DOMAIN-CONTAINING PROTEIN-RELATED"/>
    <property type="match status" value="1"/>
</dbReference>
<dbReference type="PANTHER" id="PTHR45835">
    <property type="entry name" value="YALI0A06105P"/>
    <property type="match status" value="1"/>
</dbReference>
<dbReference type="GeneID" id="111242275"/>
<dbReference type="InterPro" id="IPR016197">
    <property type="entry name" value="Chromo-like_dom_sf"/>
</dbReference>
<dbReference type="Proteomes" id="UP000087766">
    <property type="component" value="Chromosome 8"/>
</dbReference>
<keyword evidence="2" id="KW-1185">Reference proteome</keyword>
<dbReference type="Pfam" id="PF24626">
    <property type="entry name" value="SH3_Tf2-1"/>
    <property type="match status" value="1"/>
</dbReference>
<feature type="domain" description="Tf2-1-like SH3-like" evidence="1">
    <location>
        <begin position="176"/>
        <end position="237"/>
    </location>
</feature>
<sequence length="341" mass="38960">MKKAVTDFVASCLVCQQHKYLASSPQGLLQPLPIPQAIWEEVSMDFIVRLPKSQGHDAILVVVDRLSKYGHFVPLKHPYTAKTIAEIFVKEVVKLHGVPVSVGAAKCSPFEIVYGRPPPALTRFIPGETAVEAVAQELQTRDEALTQLRFHLTRAQDMMTKYANRKRKPAEVKVDDWVYLKIRPHKQTSMPTRLHPKLSARYFGPFKVLQQIGKVAFKLQLPDTSRIHPVFHVSQLKIAVGTKQVEKDLPDELQAAGPMFWPLKILDRRQQQRNKELIPQILVEWQEGGKEGATWEDVLTIQEQFPDFNLGDKVEHQAVGNDRVWRVYERKKKGNKEGKRC</sequence>
<dbReference type="InterPro" id="IPR036397">
    <property type="entry name" value="RNaseH_sf"/>
</dbReference>